<sequence length="714" mass="76787">GWEGVCALLGASMGYLCFLGFVGGLRYIAASMMVYAVALAMGEFRLYRKSWFMPLMAALLNGAVGFVYQSPIGWDRATAASYLAELALTAVVVYCYRQAMTVRTQSHSGPWTPAQTAGVLVLGGTVMMTLARVMLGGVVSLGRVLCVLAVMTAAWKGDVGVGAAAGVVAGVAMDAAQGTLPYGTLLYALPGLLAGACWERGRLVCALVYVLTGGVSLVWMEPGDNLQAVGLEIVLGAVLFLLQPEALVNRLGAVLRREEGEDMGQLGRELAAQQLRRTATAFRAVTGGLREAFTPVVPNDQDTSRVFDRAAEEVCVRCRQRERCWQQEYQATRTALSDAMTPMLERGEGIREDFPLHFAGRCTQFDAFLGAANRELRSLLARRRYDSRVRESRAAVCAQYGQLAQVLDRAAGRLDQHPPVDARRQRLMAQRMKALGIRGKCSVTQDPNGHVHIQLEGPEVERLVQGGELAKLSTLLGCPLRQDTAAPRGQVVLVQQEPLVAVAGLAAADRKGQSVSGDCGAWFKDEAGRLNFLLCDGMGSGPAAREDSNCALGLLEKFLRAGLEVEAALATVGEALALRGEDQGGFTTVDLFQLDLFSGRSAVYKLGAAPTYFRKPGGVERVVGRSMPAGVAPGMKADSFPQQLGAGDWVVLVSDGVVSPREDGWLRRLLADYEGTSPQELAARILQESGQREGEEDDRTVMVIRLEVRPREEG</sequence>
<dbReference type="Gene3D" id="3.60.40.10">
    <property type="entry name" value="PPM-type phosphatase domain"/>
    <property type="match status" value="1"/>
</dbReference>
<reference evidence="4" key="1">
    <citation type="submission" date="2020-10" db="EMBL/GenBank/DDBJ databases">
        <authorList>
            <person name="Gilroy R."/>
        </authorList>
    </citation>
    <scope>NUCLEOTIDE SEQUENCE</scope>
    <source>
        <strain evidence="4">ChiGjej2B2-12916</strain>
    </source>
</reference>
<feature type="transmembrane region" description="Helical" evidence="2">
    <location>
        <begin position="12"/>
        <end position="39"/>
    </location>
</feature>
<evidence type="ECO:0000313" key="4">
    <source>
        <dbReference type="EMBL" id="HIQ60051.1"/>
    </source>
</evidence>
<evidence type="ECO:0000256" key="1">
    <source>
        <dbReference type="ARBA" id="ARBA00022801"/>
    </source>
</evidence>
<dbReference type="AlphaFoldDB" id="A0A9D1CFJ4"/>
<evidence type="ECO:0000256" key="2">
    <source>
        <dbReference type="SAM" id="Phobius"/>
    </source>
</evidence>
<proteinExistence type="predicted"/>
<keyword evidence="1" id="KW-0378">Hydrolase</keyword>
<accession>A0A9D1CFJ4</accession>
<feature type="transmembrane region" description="Helical" evidence="2">
    <location>
        <begin position="80"/>
        <end position="96"/>
    </location>
</feature>
<dbReference type="Proteomes" id="UP000886879">
    <property type="component" value="Unassembled WGS sequence"/>
</dbReference>
<feature type="transmembrane region" description="Helical" evidence="2">
    <location>
        <begin position="161"/>
        <end position="189"/>
    </location>
</feature>
<evidence type="ECO:0000313" key="5">
    <source>
        <dbReference type="Proteomes" id="UP000886879"/>
    </source>
</evidence>
<reference evidence="4" key="2">
    <citation type="journal article" date="2021" name="PeerJ">
        <title>Extensive microbial diversity within the chicken gut microbiome revealed by metagenomics and culture.</title>
        <authorList>
            <person name="Gilroy R."/>
            <person name="Ravi A."/>
            <person name="Getino M."/>
            <person name="Pursley I."/>
            <person name="Horton D.L."/>
            <person name="Alikhan N.F."/>
            <person name="Baker D."/>
            <person name="Gharbi K."/>
            <person name="Hall N."/>
            <person name="Watson M."/>
            <person name="Adriaenssens E.M."/>
            <person name="Foster-Nyarko E."/>
            <person name="Jarju S."/>
            <person name="Secka A."/>
            <person name="Antonio M."/>
            <person name="Oren A."/>
            <person name="Chaudhuri R.R."/>
            <person name="La Ragione R."/>
            <person name="Hildebrand F."/>
            <person name="Pallen M.J."/>
        </authorList>
    </citation>
    <scope>NUCLEOTIDE SEQUENCE</scope>
    <source>
        <strain evidence="4">ChiGjej2B2-12916</strain>
    </source>
</reference>
<keyword evidence="2" id="KW-1133">Transmembrane helix</keyword>
<feature type="non-terminal residue" evidence="4">
    <location>
        <position position="1"/>
    </location>
</feature>
<dbReference type="InterPro" id="IPR001932">
    <property type="entry name" value="PPM-type_phosphatase-like_dom"/>
</dbReference>
<dbReference type="PANTHER" id="PTHR43156">
    <property type="entry name" value="STAGE II SPORULATION PROTEIN E-RELATED"/>
    <property type="match status" value="1"/>
</dbReference>
<dbReference type="GO" id="GO:0016791">
    <property type="term" value="F:phosphatase activity"/>
    <property type="evidence" value="ECO:0007669"/>
    <property type="project" value="TreeGrafter"/>
</dbReference>
<dbReference type="PANTHER" id="PTHR43156:SF2">
    <property type="entry name" value="STAGE II SPORULATION PROTEIN E"/>
    <property type="match status" value="1"/>
</dbReference>
<feature type="transmembrane region" description="Helical" evidence="2">
    <location>
        <begin position="201"/>
        <end position="220"/>
    </location>
</feature>
<feature type="transmembrane region" description="Helical" evidence="2">
    <location>
        <begin position="51"/>
        <end position="68"/>
    </location>
</feature>
<comment type="caution">
    <text evidence="4">The sequence shown here is derived from an EMBL/GenBank/DDBJ whole genome shotgun (WGS) entry which is preliminary data.</text>
</comment>
<protein>
    <submittedName>
        <fullName evidence="4">SpoIIE family protein phosphatase</fullName>
    </submittedName>
</protein>
<keyword evidence="2" id="KW-0472">Membrane</keyword>
<dbReference type="InterPro" id="IPR045768">
    <property type="entry name" value="SpoIIE_N"/>
</dbReference>
<dbReference type="SMART" id="SM00331">
    <property type="entry name" value="PP2C_SIG"/>
    <property type="match status" value="1"/>
</dbReference>
<name>A0A9D1CFJ4_9FIRM</name>
<organism evidence="4 5">
    <name type="scientific">Candidatus Enterenecus faecium</name>
    <dbReference type="NCBI Taxonomy" id="2840780"/>
    <lineage>
        <taxon>Bacteria</taxon>
        <taxon>Bacillati</taxon>
        <taxon>Bacillota</taxon>
        <taxon>Clostridia</taxon>
        <taxon>Eubacteriales</taxon>
        <taxon>Candidatus Enterenecus</taxon>
    </lineage>
</organism>
<gene>
    <name evidence="4" type="ORF">IAD31_00395</name>
</gene>
<dbReference type="InterPro" id="IPR036457">
    <property type="entry name" value="PPM-type-like_dom_sf"/>
</dbReference>
<dbReference type="EMBL" id="DVFO01000002">
    <property type="protein sequence ID" value="HIQ60051.1"/>
    <property type="molecule type" value="Genomic_DNA"/>
</dbReference>
<dbReference type="Pfam" id="PF19732">
    <property type="entry name" value="SpoIIE_N"/>
    <property type="match status" value="1"/>
</dbReference>
<dbReference type="Pfam" id="PF07228">
    <property type="entry name" value="SpoIIE"/>
    <property type="match status" value="1"/>
</dbReference>
<feature type="domain" description="PPM-type phosphatase" evidence="3">
    <location>
        <begin position="500"/>
        <end position="706"/>
    </location>
</feature>
<evidence type="ECO:0000259" key="3">
    <source>
        <dbReference type="SMART" id="SM00331"/>
    </source>
</evidence>
<keyword evidence="2" id="KW-0812">Transmembrane</keyword>
<dbReference type="InterPro" id="IPR052016">
    <property type="entry name" value="Bact_Sigma-Reg"/>
</dbReference>
<feature type="transmembrane region" description="Helical" evidence="2">
    <location>
        <begin position="133"/>
        <end position="155"/>
    </location>
</feature>
<dbReference type="SUPFAM" id="SSF81606">
    <property type="entry name" value="PP2C-like"/>
    <property type="match status" value="1"/>
</dbReference>